<name>A0ABD1QCN7_9LAMI</name>
<keyword evidence="3" id="KW-1185">Reference proteome</keyword>
<dbReference type="AlphaFoldDB" id="A0ABD1QCN7"/>
<gene>
    <name evidence="2" type="ORF">Fot_49727</name>
</gene>
<dbReference type="PANTHER" id="PTHR35480">
    <property type="entry name" value="MATERNAL EFFECT EMBRYO ARREST 22"/>
    <property type="match status" value="1"/>
</dbReference>
<keyword evidence="1" id="KW-0175">Coiled coil</keyword>
<sequence>MVPFEIISLPNCQNPKRGFSRRIWTVETLVSHGNPLDKIDFFPVTYSPSMEEDVAVVQNGPSANPCCTEWKRQYLKLHEKYSKLELRRNALREGISMVNEKFDSIEKENKILKQALEGLKLQASKEKDEKEKESTMRVSLENEVSALKAELLVLQQNGNSAAEEADGAVLQLQGRLAAAETEINRLRELLDKEIVRADLEKKNSEKGEEES</sequence>
<dbReference type="PANTHER" id="PTHR35480:SF1">
    <property type="entry name" value="MATERNAL EFFECT EMBRYO ARREST 22"/>
    <property type="match status" value="1"/>
</dbReference>
<accession>A0ABD1QCN7</accession>
<evidence type="ECO:0000313" key="2">
    <source>
        <dbReference type="EMBL" id="KAL2473991.1"/>
    </source>
</evidence>
<comment type="caution">
    <text evidence="2">The sequence shown here is derived from an EMBL/GenBank/DDBJ whole genome shotgun (WGS) entry which is preliminary data.</text>
</comment>
<reference evidence="3" key="1">
    <citation type="submission" date="2024-07" db="EMBL/GenBank/DDBJ databases">
        <title>Two chromosome-level genome assemblies of Korean endemic species Abeliophyllum distichum and Forsythia ovata (Oleaceae).</title>
        <authorList>
            <person name="Jang H."/>
        </authorList>
    </citation>
    <scope>NUCLEOTIDE SEQUENCE [LARGE SCALE GENOMIC DNA]</scope>
</reference>
<protein>
    <submittedName>
        <fullName evidence="2">Uncharacterized protein</fullName>
    </submittedName>
</protein>
<dbReference type="Proteomes" id="UP001604277">
    <property type="component" value="Unassembled WGS sequence"/>
</dbReference>
<proteinExistence type="predicted"/>
<feature type="coiled-coil region" evidence="1">
    <location>
        <begin position="102"/>
        <end position="196"/>
    </location>
</feature>
<evidence type="ECO:0000256" key="1">
    <source>
        <dbReference type="SAM" id="Coils"/>
    </source>
</evidence>
<evidence type="ECO:0000313" key="3">
    <source>
        <dbReference type="Proteomes" id="UP001604277"/>
    </source>
</evidence>
<dbReference type="EMBL" id="JBFOLJ010000015">
    <property type="protein sequence ID" value="KAL2473991.1"/>
    <property type="molecule type" value="Genomic_DNA"/>
</dbReference>
<organism evidence="2 3">
    <name type="scientific">Forsythia ovata</name>
    <dbReference type="NCBI Taxonomy" id="205694"/>
    <lineage>
        <taxon>Eukaryota</taxon>
        <taxon>Viridiplantae</taxon>
        <taxon>Streptophyta</taxon>
        <taxon>Embryophyta</taxon>
        <taxon>Tracheophyta</taxon>
        <taxon>Spermatophyta</taxon>
        <taxon>Magnoliopsida</taxon>
        <taxon>eudicotyledons</taxon>
        <taxon>Gunneridae</taxon>
        <taxon>Pentapetalae</taxon>
        <taxon>asterids</taxon>
        <taxon>lamiids</taxon>
        <taxon>Lamiales</taxon>
        <taxon>Oleaceae</taxon>
        <taxon>Forsythieae</taxon>
        <taxon>Forsythia</taxon>
    </lineage>
</organism>